<evidence type="ECO:0000313" key="3">
    <source>
        <dbReference type="Proteomes" id="UP000616595"/>
    </source>
</evidence>
<feature type="transmembrane region" description="Helical" evidence="1">
    <location>
        <begin position="106"/>
        <end position="124"/>
    </location>
</feature>
<feature type="transmembrane region" description="Helical" evidence="1">
    <location>
        <begin position="46"/>
        <end position="71"/>
    </location>
</feature>
<feature type="transmembrane region" description="Helical" evidence="1">
    <location>
        <begin position="83"/>
        <end position="100"/>
    </location>
</feature>
<evidence type="ECO:0008006" key="4">
    <source>
        <dbReference type="Google" id="ProtNLM"/>
    </source>
</evidence>
<keyword evidence="1" id="KW-1133">Transmembrane helix</keyword>
<dbReference type="InterPro" id="IPR005325">
    <property type="entry name" value="DUF308_memb"/>
</dbReference>
<reference evidence="2" key="2">
    <citation type="submission" date="2020-10" db="EMBL/GenBank/DDBJ databases">
        <title>Comparative genomics of the Acetobacterium genus.</title>
        <authorList>
            <person name="Marshall C."/>
            <person name="May H."/>
            <person name="Norman S."/>
        </authorList>
    </citation>
    <scope>NUCLEOTIDE SEQUENCE</scope>
    <source>
        <strain evidence="2">DER-2019</strain>
    </source>
</reference>
<accession>A0A923HR63</accession>
<evidence type="ECO:0000313" key="2">
    <source>
        <dbReference type="EMBL" id="MBC3887198.1"/>
    </source>
</evidence>
<keyword evidence="1" id="KW-0812">Transmembrane</keyword>
<protein>
    <recommendedName>
        <fullName evidence="4">DUF308 domain-containing protein</fullName>
    </recommendedName>
</protein>
<dbReference type="EMBL" id="WJBD01000002">
    <property type="protein sequence ID" value="MBC3887198.1"/>
    <property type="molecule type" value="Genomic_DNA"/>
</dbReference>
<feature type="transmembrane region" description="Helical" evidence="1">
    <location>
        <begin position="159"/>
        <end position="182"/>
    </location>
</feature>
<reference evidence="2" key="1">
    <citation type="submission" date="2019-10" db="EMBL/GenBank/DDBJ databases">
        <authorList>
            <person name="Ross D.E."/>
            <person name="Gulliver D."/>
        </authorList>
    </citation>
    <scope>NUCLEOTIDE SEQUENCE</scope>
    <source>
        <strain evidence="2">DER-2019</strain>
    </source>
</reference>
<sequence length="204" mass="22615">MNRSEAKSLGVEVLERSYGKWWLMLLDGLCYLALCALTIINSNLALTLLVFVFGVYRGVMGALYLISALIIRHKYGSSVNFSIGRGIFDLVICAIFLLVPNLIVSFFIFIIGIWAIITGIFLLIISGNSEGFGKMMKIVIGIALIAFGIYAFIDPMGPAGFFMVIIGIVLGIMGIFLVIQAIEMKKNYAQIKREEKGYDDYKVE</sequence>
<dbReference type="AlphaFoldDB" id="A0A923HR63"/>
<organism evidence="2 3">
    <name type="scientific">Acetobacterium paludosum</name>
    <dbReference type="NCBI Taxonomy" id="52693"/>
    <lineage>
        <taxon>Bacteria</taxon>
        <taxon>Bacillati</taxon>
        <taxon>Bacillota</taxon>
        <taxon>Clostridia</taxon>
        <taxon>Eubacteriales</taxon>
        <taxon>Eubacteriaceae</taxon>
        <taxon>Acetobacterium</taxon>
    </lineage>
</organism>
<comment type="caution">
    <text evidence="2">The sequence shown here is derived from an EMBL/GenBank/DDBJ whole genome shotgun (WGS) entry which is preliminary data.</text>
</comment>
<dbReference type="RefSeq" id="WP_148566457.1">
    <property type="nucleotide sequence ID" value="NZ_RXYA01000004.1"/>
</dbReference>
<feature type="transmembrane region" description="Helical" evidence="1">
    <location>
        <begin position="21"/>
        <end position="40"/>
    </location>
</feature>
<proteinExistence type="predicted"/>
<keyword evidence="3" id="KW-1185">Reference proteome</keyword>
<name>A0A923HR63_9FIRM</name>
<dbReference type="Proteomes" id="UP000616595">
    <property type="component" value="Unassembled WGS sequence"/>
</dbReference>
<feature type="transmembrane region" description="Helical" evidence="1">
    <location>
        <begin position="136"/>
        <end position="153"/>
    </location>
</feature>
<evidence type="ECO:0000256" key="1">
    <source>
        <dbReference type="SAM" id="Phobius"/>
    </source>
</evidence>
<dbReference type="Pfam" id="PF03729">
    <property type="entry name" value="DUF308"/>
    <property type="match status" value="2"/>
</dbReference>
<keyword evidence="1" id="KW-0472">Membrane</keyword>
<gene>
    <name evidence="2" type="ORF">GH810_02600</name>
</gene>
<dbReference type="OrthoDB" id="1771000at2"/>